<dbReference type="EMBL" id="BMLF01000002">
    <property type="protein sequence ID" value="GGM04146.1"/>
    <property type="molecule type" value="Genomic_DNA"/>
</dbReference>
<gene>
    <name evidence="2" type="ORF">GCM10011534_27380</name>
</gene>
<keyword evidence="1" id="KW-0732">Signal</keyword>
<organism evidence="2 3">
    <name type="scientific">Pseudooceanicola nanhaiensis</name>
    <dbReference type="NCBI Taxonomy" id="375761"/>
    <lineage>
        <taxon>Bacteria</taxon>
        <taxon>Pseudomonadati</taxon>
        <taxon>Pseudomonadota</taxon>
        <taxon>Alphaproteobacteria</taxon>
        <taxon>Rhodobacterales</taxon>
        <taxon>Paracoccaceae</taxon>
        <taxon>Pseudooceanicola</taxon>
    </lineage>
</organism>
<proteinExistence type="predicted"/>
<keyword evidence="3" id="KW-1185">Reference proteome</keyword>
<name>A0A917T030_9RHOB</name>
<protein>
    <submittedName>
        <fullName evidence="2">Uncharacterized protein</fullName>
    </submittedName>
</protein>
<feature type="chain" id="PRO_5038079634" evidence="1">
    <location>
        <begin position="25"/>
        <end position="90"/>
    </location>
</feature>
<evidence type="ECO:0000256" key="1">
    <source>
        <dbReference type="SAM" id="SignalP"/>
    </source>
</evidence>
<dbReference type="AlphaFoldDB" id="A0A917T030"/>
<accession>A0A917T030</accession>
<evidence type="ECO:0000313" key="3">
    <source>
        <dbReference type="Proteomes" id="UP000649829"/>
    </source>
</evidence>
<feature type="signal peptide" evidence="1">
    <location>
        <begin position="1"/>
        <end position="24"/>
    </location>
</feature>
<dbReference type="Proteomes" id="UP000649829">
    <property type="component" value="Unassembled WGS sequence"/>
</dbReference>
<evidence type="ECO:0000313" key="2">
    <source>
        <dbReference type="EMBL" id="GGM04146.1"/>
    </source>
</evidence>
<reference evidence="2" key="2">
    <citation type="submission" date="2020-09" db="EMBL/GenBank/DDBJ databases">
        <authorList>
            <person name="Sun Q."/>
            <person name="Zhou Y."/>
        </authorList>
    </citation>
    <scope>NUCLEOTIDE SEQUENCE</scope>
    <source>
        <strain evidence="2">CGMCC 1.6293</strain>
    </source>
</reference>
<sequence>MHRMAILMCLLAAPAAAGSENAEAPQVPEREAELGIVGKVIGADRRERVPTLQVYDPFEAALIGQRYVNQYVFENDAEAAARKADPRDYR</sequence>
<comment type="caution">
    <text evidence="2">The sequence shown here is derived from an EMBL/GenBank/DDBJ whole genome shotgun (WGS) entry which is preliminary data.</text>
</comment>
<reference evidence="2" key="1">
    <citation type="journal article" date="2014" name="Int. J. Syst. Evol. Microbiol.">
        <title>Complete genome sequence of Corynebacterium casei LMG S-19264T (=DSM 44701T), isolated from a smear-ripened cheese.</title>
        <authorList>
            <consortium name="US DOE Joint Genome Institute (JGI-PGF)"/>
            <person name="Walter F."/>
            <person name="Albersmeier A."/>
            <person name="Kalinowski J."/>
            <person name="Ruckert C."/>
        </authorList>
    </citation>
    <scope>NUCLEOTIDE SEQUENCE</scope>
    <source>
        <strain evidence="2">CGMCC 1.6293</strain>
    </source>
</reference>